<comment type="caution">
    <text evidence="1">The sequence shown here is derived from an EMBL/GenBank/DDBJ whole genome shotgun (WGS) entry which is preliminary data.</text>
</comment>
<reference evidence="1 2" key="1">
    <citation type="submission" date="2019-07" db="EMBL/GenBank/DDBJ databases">
        <title>Whole genome shotgun sequence of Brevifollis gellanilyticus NBRC 108608.</title>
        <authorList>
            <person name="Hosoyama A."/>
            <person name="Uohara A."/>
            <person name="Ohji S."/>
            <person name="Ichikawa N."/>
        </authorList>
    </citation>
    <scope>NUCLEOTIDE SEQUENCE [LARGE SCALE GENOMIC DNA]</scope>
    <source>
        <strain evidence="1 2">NBRC 108608</strain>
    </source>
</reference>
<sequence>MPAIDPKARTIRFKIVYCGTPLSGKTTNLRQIHAKLDPQGRSDLVSLSTSQDRTLFFDFLAVESSALPGYRTSFHLYTVPGQVTYNATLQLVLRQADGVVFVADSQMDRQRDNIHAYQSLEANLRLNGSSLDRLPTVLQYNKRDLPNSAPVEYLEFLLNNRPVPHLSFEADAKSGRNVLATLNAITQGVVAQFQKAQEQHKDVLREVVAA</sequence>
<dbReference type="OrthoDB" id="9779858at2"/>
<proteinExistence type="predicted"/>
<dbReference type="PANTHER" id="PTHR42708:SF1">
    <property type="entry name" value="GLIDING MOTILITY PROTEIN MGLA"/>
    <property type="match status" value="1"/>
</dbReference>
<dbReference type="InterPro" id="IPR052705">
    <property type="entry name" value="Gliding_Motility_GTPase"/>
</dbReference>
<name>A0A512M4H6_9BACT</name>
<dbReference type="EMBL" id="BKAG01000004">
    <property type="protein sequence ID" value="GEP41644.1"/>
    <property type="molecule type" value="Genomic_DNA"/>
</dbReference>
<dbReference type="PRINTS" id="PR00449">
    <property type="entry name" value="RASTRNSFRMNG"/>
</dbReference>
<dbReference type="Gene3D" id="3.40.50.300">
    <property type="entry name" value="P-loop containing nucleotide triphosphate hydrolases"/>
    <property type="match status" value="1"/>
</dbReference>
<dbReference type="RefSeq" id="WP_146849103.1">
    <property type="nucleotide sequence ID" value="NZ_BKAG01000004.1"/>
</dbReference>
<dbReference type="CDD" id="cd00882">
    <property type="entry name" value="Ras_like_GTPase"/>
    <property type="match status" value="1"/>
</dbReference>
<dbReference type="SUPFAM" id="SSF52540">
    <property type="entry name" value="P-loop containing nucleoside triphosphate hydrolases"/>
    <property type="match status" value="1"/>
</dbReference>
<dbReference type="Proteomes" id="UP000321577">
    <property type="component" value="Unassembled WGS sequence"/>
</dbReference>
<organism evidence="1 2">
    <name type="scientific">Brevifollis gellanilyticus</name>
    <dbReference type="NCBI Taxonomy" id="748831"/>
    <lineage>
        <taxon>Bacteria</taxon>
        <taxon>Pseudomonadati</taxon>
        <taxon>Verrucomicrobiota</taxon>
        <taxon>Verrucomicrobiia</taxon>
        <taxon>Verrucomicrobiales</taxon>
        <taxon>Verrucomicrobiaceae</taxon>
    </lineage>
</organism>
<dbReference type="AlphaFoldDB" id="A0A512M4H6"/>
<accession>A0A512M4H6</accession>
<protein>
    <submittedName>
        <fullName evidence="1">Cell polarity determinant GTPase MglA</fullName>
    </submittedName>
</protein>
<evidence type="ECO:0000313" key="2">
    <source>
        <dbReference type="Proteomes" id="UP000321577"/>
    </source>
</evidence>
<evidence type="ECO:0000313" key="1">
    <source>
        <dbReference type="EMBL" id="GEP41644.1"/>
    </source>
</evidence>
<keyword evidence="2" id="KW-1185">Reference proteome</keyword>
<gene>
    <name evidence="1" type="primary">mglA</name>
    <name evidence="1" type="ORF">BGE01nite_09350</name>
</gene>
<dbReference type="InterPro" id="IPR027417">
    <property type="entry name" value="P-loop_NTPase"/>
</dbReference>
<dbReference type="PANTHER" id="PTHR42708">
    <property type="entry name" value="ATP/GTP-BINDING PROTEIN-RELATED"/>
    <property type="match status" value="1"/>
</dbReference>